<dbReference type="CDD" id="cd01099">
    <property type="entry name" value="PAN_AP_HGF"/>
    <property type="match status" value="1"/>
</dbReference>
<dbReference type="InterPro" id="IPR003609">
    <property type="entry name" value="Pan_app"/>
</dbReference>
<evidence type="ECO:0000259" key="2">
    <source>
        <dbReference type="PROSITE" id="PS51034"/>
    </source>
</evidence>
<organism evidence="3 4">
    <name type="scientific">Limulus polyphemus</name>
    <name type="common">Atlantic horseshoe crab</name>
    <dbReference type="NCBI Taxonomy" id="6850"/>
    <lineage>
        <taxon>Eukaryota</taxon>
        <taxon>Metazoa</taxon>
        <taxon>Ecdysozoa</taxon>
        <taxon>Arthropoda</taxon>
        <taxon>Chelicerata</taxon>
        <taxon>Merostomata</taxon>
        <taxon>Xiphosura</taxon>
        <taxon>Limulidae</taxon>
        <taxon>Limulus</taxon>
    </lineage>
</organism>
<name>A0ABM1TJ22_LIMPO</name>
<feature type="domain" description="ZP" evidence="2">
    <location>
        <begin position="372"/>
        <end position="546"/>
    </location>
</feature>
<accession>A0ABM1TJ22</accession>
<dbReference type="GeneID" id="106471553"/>
<dbReference type="InterPro" id="IPR001507">
    <property type="entry name" value="ZP_dom"/>
</dbReference>
<keyword evidence="3" id="KW-1185">Reference proteome</keyword>
<dbReference type="SMART" id="SM00241">
    <property type="entry name" value="ZP"/>
    <property type="match status" value="1"/>
</dbReference>
<dbReference type="InterPro" id="IPR052774">
    <property type="entry name" value="Celegans_DevNeuronal_Protein"/>
</dbReference>
<dbReference type="SMART" id="SM00473">
    <property type="entry name" value="PAN_AP"/>
    <property type="match status" value="3"/>
</dbReference>
<dbReference type="Pfam" id="PF25057">
    <property type="entry name" value="CUT_N"/>
    <property type="match status" value="1"/>
</dbReference>
<reference evidence="4" key="1">
    <citation type="submission" date="2025-08" db="UniProtKB">
        <authorList>
            <consortium name="RefSeq"/>
        </authorList>
    </citation>
    <scope>IDENTIFICATION</scope>
    <source>
        <tissue evidence="4">Muscle</tissue>
    </source>
</reference>
<dbReference type="PROSITE" id="PS50948">
    <property type="entry name" value="PAN"/>
    <property type="match status" value="1"/>
</dbReference>
<feature type="domain" description="Apple" evidence="1">
    <location>
        <begin position="119"/>
        <end position="202"/>
    </location>
</feature>
<dbReference type="Gene3D" id="3.50.4.10">
    <property type="entry name" value="Hepatocyte Growth Factor"/>
    <property type="match status" value="3"/>
</dbReference>
<gene>
    <name evidence="4" type="primary">LOC106471553</name>
</gene>
<dbReference type="RefSeq" id="XP_022255878.1">
    <property type="nucleotide sequence ID" value="XM_022400170.1"/>
</dbReference>
<evidence type="ECO:0000313" key="4">
    <source>
        <dbReference type="RefSeq" id="XP_022255878.1"/>
    </source>
</evidence>
<dbReference type="Proteomes" id="UP000694941">
    <property type="component" value="Unplaced"/>
</dbReference>
<dbReference type="PANTHER" id="PTHR47327:SF1">
    <property type="entry name" value="RE15579P"/>
    <property type="match status" value="1"/>
</dbReference>
<evidence type="ECO:0000259" key="1">
    <source>
        <dbReference type="PROSITE" id="PS50948"/>
    </source>
</evidence>
<evidence type="ECO:0000313" key="3">
    <source>
        <dbReference type="Proteomes" id="UP000694941"/>
    </source>
</evidence>
<proteinExistence type="predicted"/>
<dbReference type="PANTHER" id="PTHR47327">
    <property type="entry name" value="FI18240P1-RELATED"/>
    <property type="match status" value="1"/>
</dbReference>
<sequence>MFPSTLFNSSISHRNPSQLRLGDLTGSVTFEKLTNLDYSGTTYFSIFNVSLYECQSWCKDEVNCVAALFTFVVNPFAPVQDTMCILQNKTASIKHSVLPQRRVNTYYLNKIHISSGRLCNRLCAFERVPNNFLRGLDKAIFYTSTKNACLASCLNELRFVCRSAEFNYITSECHLSEYDRRSPGVFVELVEKPGVDYFENTCLQPEEMCRATGRSYEYGHFNLPQSSVANFISLYYYADKELVVMTEEKCLQACTLENEFLCRSLLYSPEARYSQSNCALFHVDHATFPKGKHMFLNSSPIPLLDLGERRGKYLEAVCGNPEEAEEINGVTFKIPPSIDAGARKTSSFLLANPSSGDLSCDDHGFCYDVSLECKDTKMIVFVRTNKPFRGRIYALGRSRTCQANVYNDNQFELDVSLKGQECNTQSSGGVFTNTMVLQHHSLVMTKSDKVYNIRCTYEVSSKNVSFGMIPVRDPVTTQITGAPEAPLPSIHILDESGREATTVRIGDKLTFRIEIPENTPYGIFVRSCTAMAKDGKSVFKIIDDKG</sequence>
<dbReference type="Pfam" id="PF00024">
    <property type="entry name" value="PAN_1"/>
    <property type="match status" value="2"/>
</dbReference>
<dbReference type="InterPro" id="IPR056953">
    <property type="entry name" value="CUT_N"/>
</dbReference>
<dbReference type="SUPFAM" id="SSF57414">
    <property type="entry name" value="Hairpin loop containing domain-like"/>
    <property type="match status" value="2"/>
</dbReference>
<protein>
    <submittedName>
        <fullName evidence="4">Uncharacterized protein LOC106471553</fullName>
    </submittedName>
</protein>
<dbReference type="PROSITE" id="PS51034">
    <property type="entry name" value="ZP_2"/>
    <property type="match status" value="1"/>
</dbReference>